<sequence length="202" mass="22343">MEARMAVDGAMEAASQRPWQRASSGSPRRDNGRNRTPPDCCDDASHDHACHAPASAVRPNARGGPVPVGGRTRIHPEGKEAYALSTMDHREKERENFFLLPAPHSYIPNVSLISNPSKGCYFKGFDEINGPKLKDYEDKICPRANFQIGGIRFLADQYGALYFIDSKSSEFEEEVCRFVPDNMMPIEDKIQFGSLAHGAAVS</sequence>
<name>J3M5N2_ORYBR</name>
<evidence type="ECO:0000313" key="2">
    <source>
        <dbReference type="EnsemblPlants" id="OB05G19060.1"/>
    </source>
</evidence>
<reference evidence="2" key="1">
    <citation type="journal article" date="2013" name="Nat. Commun.">
        <title>Whole-genome sequencing of Oryza brachyantha reveals mechanisms underlying Oryza genome evolution.</title>
        <authorList>
            <person name="Chen J."/>
            <person name="Huang Q."/>
            <person name="Gao D."/>
            <person name="Wang J."/>
            <person name="Lang Y."/>
            <person name="Liu T."/>
            <person name="Li B."/>
            <person name="Bai Z."/>
            <person name="Luis Goicoechea J."/>
            <person name="Liang C."/>
            <person name="Chen C."/>
            <person name="Zhang W."/>
            <person name="Sun S."/>
            <person name="Liao Y."/>
            <person name="Zhang X."/>
            <person name="Yang L."/>
            <person name="Song C."/>
            <person name="Wang M."/>
            <person name="Shi J."/>
            <person name="Liu G."/>
            <person name="Liu J."/>
            <person name="Zhou H."/>
            <person name="Zhou W."/>
            <person name="Yu Q."/>
            <person name="An N."/>
            <person name="Chen Y."/>
            <person name="Cai Q."/>
            <person name="Wang B."/>
            <person name="Liu B."/>
            <person name="Min J."/>
            <person name="Huang Y."/>
            <person name="Wu H."/>
            <person name="Li Z."/>
            <person name="Zhang Y."/>
            <person name="Yin Y."/>
            <person name="Song W."/>
            <person name="Jiang J."/>
            <person name="Jackson S.A."/>
            <person name="Wing R.A."/>
            <person name="Wang J."/>
            <person name="Chen M."/>
        </authorList>
    </citation>
    <scope>NUCLEOTIDE SEQUENCE [LARGE SCALE GENOMIC DNA]</scope>
    <source>
        <strain evidence="2">cv. IRGC 101232</strain>
    </source>
</reference>
<organism evidence="2">
    <name type="scientific">Oryza brachyantha</name>
    <name type="common">malo sina</name>
    <dbReference type="NCBI Taxonomy" id="4533"/>
    <lineage>
        <taxon>Eukaryota</taxon>
        <taxon>Viridiplantae</taxon>
        <taxon>Streptophyta</taxon>
        <taxon>Embryophyta</taxon>
        <taxon>Tracheophyta</taxon>
        <taxon>Spermatophyta</taxon>
        <taxon>Magnoliopsida</taxon>
        <taxon>Liliopsida</taxon>
        <taxon>Poales</taxon>
        <taxon>Poaceae</taxon>
        <taxon>BOP clade</taxon>
        <taxon>Oryzoideae</taxon>
        <taxon>Oryzeae</taxon>
        <taxon>Oryzinae</taxon>
        <taxon>Oryza</taxon>
    </lineage>
</organism>
<feature type="compositionally biased region" description="Low complexity" evidence="1">
    <location>
        <begin position="55"/>
        <end position="71"/>
    </location>
</feature>
<proteinExistence type="predicted"/>
<dbReference type="EnsemblPlants" id="OB05G19060.1">
    <property type="protein sequence ID" value="OB05G19060.1"/>
    <property type="gene ID" value="OB05G19060"/>
</dbReference>
<protein>
    <submittedName>
        <fullName evidence="2">Uncharacterized protein</fullName>
    </submittedName>
</protein>
<feature type="region of interest" description="Disordered" evidence="1">
    <location>
        <begin position="55"/>
        <end position="74"/>
    </location>
</feature>
<accession>J3M5N2</accession>
<dbReference type="AlphaFoldDB" id="J3M5N2"/>
<feature type="compositionally biased region" description="Polar residues" evidence="1">
    <location>
        <begin position="17"/>
        <end position="26"/>
    </location>
</feature>
<keyword evidence="3" id="KW-1185">Reference proteome</keyword>
<evidence type="ECO:0000313" key="3">
    <source>
        <dbReference type="Proteomes" id="UP000006038"/>
    </source>
</evidence>
<dbReference type="Proteomes" id="UP000006038">
    <property type="component" value="Chromosome 5"/>
</dbReference>
<evidence type="ECO:0000256" key="1">
    <source>
        <dbReference type="SAM" id="MobiDB-lite"/>
    </source>
</evidence>
<dbReference type="HOGENOM" id="CLU_1356524_0_0_1"/>
<dbReference type="Gramene" id="OB05G19060.1">
    <property type="protein sequence ID" value="OB05G19060.1"/>
    <property type="gene ID" value="OB05G19060"/>
</dbReference>
<reference evidence="2" key="2">
    <citation type="submission" date="2013-04" db="UniProtKB">
        <authorList>
            <consortium name="EnsemblPlants"/>
        </authorList>
    </citation>
    <scope>IDENTIFICATION</scope>
</reference>
<feature type="region of interest" description="Disordered" evidence="1">
    <location>
        <begin position="1"/>
        <end position="42"/>
    </location>
</feature>